<name>A0A1G2PN87_9BACT</name>
<proteinExistence type="inferred from homology"/>
<evidence type="ECO:0008006" key="4">
    <source>
        <dbReference type="Google" id="ProtNLM"/>
    </source>
</evidence>
<dbReference type="Pfam" id="PF00480">
    <property type="entry name" value="ROK"/>
    <property type="match status" value="1"/>
</dbReference>
<dbReference type="Gene3D" id="3.30.420.40">
    <property type="match status" value="2"/>
</dbReference>
<evidence type="ECO:0000313" key="3">
    <source>
        <dbReference type="Proteomes" id="UP000177629"/>
    </source>
</evidence>
<dbReference type="STRING" id="1802362.A2806_02025"/>
<sequence>MYLLFDIGGTNMRIAVSHDGTALDNPVVRPTPPAFRDGLLLLEKTAKELSDGQKIDAVAGGIAGPMNRERTHLLTPPNMPLWANAPIKKAIEKAFSAPMFFENDAALAGLGEAVHGAGKGKRIVAYLTVSTGIGGARIVEERIDNNALGFEPGHQIVDASGKLCPTCAGGGILENLASGTATEKRFKKKPYDITDTAVWDELAQWLAFGLNNVTVLWSPDIIILGGPMVLKKPGIDVEDVRRHLKTILTIFPNPPEVVEASLGDFGGLYGALEFLKQQVALNK</sequence>
<dbReference type="InterPro" id="IPR000600">
    <property type="entry name" value="ROK"/>
</dbReference>
<dbReference type="PANTHER" id="PTHR18964">
    <property type="entry name" value="ROK (REPRESSOR, ORF, KINASE) FAMILY"/>
    <property type="match status" value="1"/>
</dbReference>
<evidence type="ECO:0000256" key="1">
    <source>
        <dbReference type="ARBA" id="ARBA00006479"/>
    </source>
</evidence>
<dbReference type="AlphaFoldDB" id="A0A1G2PN87"/>
<comment type="similarity">
    <text evidence="1">Belongs to the ROK (NagC/XylR) family.</text>
</comment>
<reference evidence="2 3" key="1">
    <citation type="journal article" date="2016" name="Nat. Commun.">
        <title>Thousands of microbial genomes shed light on interconnected biogeochemical processes in an aquifer system.</title>
        <authorList>
            <person name="Anantharaman K."/>
            <person name="Brown C.T."/>
            <person name="Hug L.A."/>
            <person name="Sharon I."/>
            <person name="Castelle C.J."/>
            <person name="Probst A.J."/>
            <person name="Thomas B.C."/>
            <person name="Singh A."/>
            <person name="Wilkins M.J."/>
            <person name="Karaoz U."/>
            <person name="Brodie E.L."/>
            <person name="Williams K.H."/>
            <person name="Hubbard S.S."/>
            <person name="Banfield J.F."/>
        </authorList>
    </citation>
    <scope>NUCLEOTIDE SEQUENCE [LARGE SCALE GENOMIC DNA]</scope>
</reference>
<evidence type="ECO:0000313" key="2">
    <source>
        <dbReference type="EMBL" id="OHA49091.1"/>
    </source>
</evidence>
<dbReference type="PANTHER" id="PTHR18964:SF149">
    <property type="entry name" value="BIFUNCTIONAL UDP-N-ACETYLGLUCOSAMINE 2-EPIMERASE_N-ACETYLMANNOSAMINE KINASE"/>
    <property type="match status" value="1"/>
</dbReference>
<dbReference type="Proteomes" id="UP000177629">
    <property type="component" value="Unassembled WGS sequence"/>
</dbReference>
<dbReference type="InterPro" id="IPR043129">
    <property type="entry name" value="ATPase_NBD"/>
</dbReference>
<dbReference type="SUPFAM" id="SSF53067">
    <property type="entry name" value="Actin-like ATPase domain"/>
    <property type="match status" value="1"/>
</dbReference>
<gene>
    <name evidence="2" type="ORF">A2806_02025</name>
</gene>
<protein>
    <recommendedName>
        <fullName evidence="4">Glucokinase</fullName>
    </recommendedName>
</protein>
<dbReference type="CDD" id="cd23763">
    <property type="entry name" value="ASKHA_ATPase_ROK"/>
    <property type="match status" value="1"/>
</dbReference>
<organism evidence="2 3">
    <name type="scientific">Candidatus Terrybacteria bacterium RIFCSPHIGHO2_01_FULL_48_17</name>
    <dbReference type="NCBI Taxonomy" id="1802362"/>
    <lineage>
        <taxon>Bacteria</taxon>
        <taxon>Candidatus Terryibacteriota</taxon>
    </lineage>
</organism>
<accession>A0A1G2PN87</accession>
<dbReference type="EMBL" id="MHSS01000001">
    <property type="protein sequence ID" value="OHA49091.1"/>
    <property type="molecule type" value="Genomic_DNA"/>
</dbReference>
<comment type="caution">
    <text evidence="2">The sequence shown here is derived from an EMBL/GenBank/DDBJ whole genome shotgun (WGS) entry which is preliminary data.</text>
</comment>